<reference evidence="4" key="1">
    <citation type="submission" date="2017-06" db="EMBL/GenBank/DDBJ databases">
        <authorList>
            <person name="Furmanczyk E.M."/>
        </authorList>
    </citation>
    <scope>NUCLEOTIDE SEQUENCE [LARGE SCALE GENOMIC DNA]</scope>
    <source>
        <strain evidence="4">AP3_16</strain>
    </source>
</reference>
<dbReference type="GO" id="GO:0047617">
    <property type="term" value="F:fatty acyl-CoA hydrolase activity"/>
    <property type="evidence" value="ECO:0007669"/>
    <property type="project" value="TreeGrafter"/>
</dbReference>
<dbReference type="AlphaFoldDB" id="A0A2S6FCJ9"/>
<dbReference type="Gene3D" id="3.10.129.10">
    <property type="entry name" value="Hotdog Thioesterase"/>
    <property type="match status" value="1"/>
</dbReference>
<dbReference type="SUPFAM" id="SSF54637">
    <property type="entry name" value="Thioesterase/thiol ester dehydrase-isomerase"/>
    <property type="match status" value="1"/>
</dbReference>
<dbReference type="PANTHER" id="PTHR31793:SF27">
    <property type="entry name" value="NOVEL THIOESTERASE SUPERFAMILY DOMAIN AND SAPOSIN A-TYPE DOMAIN CONTAINING PROTEIN (0610012H03RIK)"/>
    <property type="match status" value="1"/>
</dbReference>
<accession>A0A2S6FCJ9</accession>
<dbReference type="InterPro" id="IPR029069">
    <property type="entry name" value="HotDog_dom_sf"/>
</dbReference>
<evidence type="ECO:0000313" key="3">
    <source>
        <dbReference type="EMBL" id="PPK35112.1"/>
    </source>
</evidence>
<protein>
    <submittedName>
        <fullName evidence="3">Thioesterase</fullName>
    </submittedName>
</protein>
<dbReference type="PANTHER" id="PTHR31793">
    <property type="entry name" value="4-HYDROXYBENZOYL-COA THIOESTERASE FAMILY MEMBER"/>
    <property type="match status" value="1"/>
</dbReference>
<dbReference type="EMBL" id="NIRS01000012">
    <property type="protein sequence ID" value="PPK35112.1"/>
    <property type="molecule type" value="Genomic_DNA"/>
</dbReference>
<evidence type="ECO:0000313" key="4">
    <source>
        <dbReference type="Proteomes" id="UP000238541"/>
    </source>
</evidence>
<proteinExistence type="inferred from homology"/>
<evidence type="ECO:0000256" key="1">
    <source>
        <dbReference type="ARBA" id="ARBA00005953"/>
    </source>
</evidence>
<organism evidence="3 4">
    <name type="scientific">Pseudomonas laurylsulfatiphila</name>
    <dbReference type="NCBI Taxonomy" id="2011015"/>
    <lineage>
        <taxon>Bacteria</taxon>
        <taxon>Pseudomonadati</taxon>
        <taxon>Pseudomonadota</taxon>
        <taxon>Gammaproteobacteria</taxon>
        <taxon>Pseudomonadales</taxon>
        <taxon>Pseudomonadaceae</taxon>
        <taxon>Pseudomonas</taxon>
    </lineage>
</organism>
<sequence>MNDLNEANRARYGVEQGWWFAKELETRWSDLDPYGHANNGAYLTWCEEARVGYLTEIGVPRLTADTPGPVIKDVGFTYDRPVFQGEKILVCARIAWIRKTSFRMEFSVWNGSLVGHGYSVCVWLVNQTGERVTVPDHLRSRMVEVDGCELLSATSA</sequence>
<evidence type="ECO:0000256" key="2">
    <source>
        <dbReference type="ARBA" id="ARBA00022801"/>
    </source>
</evidence>
<name>A0A2S6FCJ9_9PSED</name>
<dbReference type="RefSeq" id="WP_104451630.1">
    <property type="nucleotide sequence ID" value="NZ_NIRS01000012.1"/>
</dbReference>
<comment type="caution">
    <text evidence="3">The sequence shown here is derived from an EMBL/GenBank/DDBJ whole genome shotgun (WGS) entry which is preliminary data.</text>
</comment>
<dbReference type="CDD" id="cd00586">
    <property type="entry name" value="4HBT"/>
    <property type="match status" value="1"/>
</dbReference>
<keyword evidence="4" id="KW-1185">Reference proteome</keyword>
<comment type="similarity">
    <text evidence="1">Belongs to the 4-hydroxybenzoyl-CoA thioesterase family.</text>
</comment>
<dbReference type="InterPro" id="IPR050563">
    <property type="entry name" value="4-hydroxybenzoyl-CoA_TE"/>
</dbReference>
<dbReference type="Proteomes" id="UP000238541">
    <property type="component" value="Unassembled WGS sequence"/>
</dbReference>
<gene>
    <name evidence="3" type="ORF">CD175_30240</name>
</gene>
<keyword evidence="2" id="KW-0378">Hydrolase</keyword>
<dbReference type="Pfam" id="PF13279">
    <property type="entry name" value="4HBT_2"/>
    <property type="match status" value="1"/>
</dbReference>